<name>A0ABQ5HQQ7_9ASTR</name>
<comment type="caution">
    <text evidence="2">The sequence shown here is derived from an EMBL/GenBank/DDBJ whole genome shotgun (WGS) entry which is preliminary data.</text>
</comment>
<organism evidence="2 3">
    <name type="scientific">Tanacetum coccineum</name>
    <dbReference type="NCBI Taxonomy" id="301880"/>
    <lineage>
        <taxon>Eukaryota</taxon>
        <taxon>Viridiplantae</taxon>
        <taxon>Streptophyta</taxon>
        <taxon>Embryophyta</taxon>
        <taxon>Tracheophyta</taxon>
        <taxon>Spermatophyta</taxon>
        <taxon>Magnoliopsida</taxon>
        <taxon>eudicotyledons</taxon>
        <taxon>Gunneridae</taxon>
        <taxon>Pentapetalae</taxon>
        <taxon>asterids</taxon>
        <taxon>campanulids</taxon>
        <taxon>Asterales</taxon>
        <taxon>Asteraceae</taxon>
        <taxon>Asteroideae</taxon>
        <taxon>Anthemideae</taxon>
        <taxon>Anthemidinae</taxon>
        <taxon>Tanacetum</taxon>
    </lineage>
</organism>
<evidence type="ECO:0000313" key="3">
    <source>
        <dbReference type="Proteomes" id="UP001151760"/>
    </source>
</evidence>
<dbReference type="EMBL" id="BQNB010019841">
    <property type="protein sequence ID" value="GJT89625.1"/>
    <property type="molecule type" value="Genomic_DNA"/>
</dbReference>
<evidence type="ECO:0000313" key="2">
    <source>
        <dbReference type="EMBL" id="GJT89625.1"/>
    </source>
</evidence>
<accession>A0ABQ5HQQ7</accession>
<feature type="domain" description="Reverse transcriptase Ty1/copia-type" evidence="1">
    <location>
        <begin position="3"/>
        <end position="152"/>
    </location>
</feature>
<dbReference type="PANTHER" id="PTHR33223">
    <property type="entry name" value="CCHC-TYPE DOMAIN-CONTAINING PROTEIN"/>
    <property type="match status" value="1"/>
</dbReference>
<dbReference type="InterPro" id="IPR013103">
    <property type="entry name" value="RVT_2"/>
</dbReference>
<dbReference type="Proteomes" id="UP001151760">
    <property type="component" value="Unassembled WGS sequence"/>
</dbReference>
<proteinExistence type="predicted"/>
<dbReference type="SUPFAM" id="SSF56672">
    <property type="entry name" value="DNA/RNA polymerases"/>
    <property type="match status" value="1"/>
</dbReference>
<reference evidence="2" key="2">
    <citation type="submission" date="2022-01" db="EMBL/GenBank/DDBJ databases">
        <authorList>
            <person name="Yamashiro T."/>
            <person name="Shiraishi A."/>
            <person name="Satake H."/>
            <person name="Nakayama K."/>
        </authorList>
    </citation>
    <scope>NUCLEOTIDE SEQUENCE</scope>
</reference>
<dbReference type="Pfam" id="PF07727">
    <property type="entry name" value="RVT_2"/>
    <property type="match status" value="1"/>
</dbReference>
<keyword evidence="3" id="KW-1185">Reference proteome</keyword>
<reference evidence="2" key="1">
    <citation type="journal article" date="2022" name="Int. J. Mol. Sci.">
        <title>Draft Genome of Tanacetum Coccineum: Genomic Comparison of Closely Related Tanacetum-Family Plants.</title>
        <authorList>
            <person name="Yamashiro T."/>
            <person name="Shiraishi A."/>
            <person name="Nakayama K."/>
            <person name="Satake H."/>
        </authorList>
    </citation>
    <scope>NUCLEOTIDE SEQUENCE</scope>
</reference>
<gene>
    <name evidence="2" type="ORF">Tco_1078470</name>
</gene>
<protein>
    <submittedName>
        <fullName evidence="2">Retrovirus-related pol polyprotein from transposon TNT 1-94</fullName>
    </submittedName>
</protein>
<dbReference type="PANTHER" id="PTHR33223:SF11">
    <property type="entry name" value="ELEMENT PROTEIN, PUTATIVE-RELATED"/>
    <property type="match status" value="1"/>
</dbReference>
<sequence>MVIVRTLLVFVIHHNWHIAQMDINNAFIHKDLHEEVYMSLPQGYKHNSTIPQPVYKLQKSFYGLNQANMQWFTKLTTFLLHHGFTQSYADTSLFTYKKGYDFLVLLVYVDDILLTGNNITLIHYFKKQLDLTFSIKDLGNLNYYLGIELLRNLWIDNVSKEICFRVATKCQCKLIYLTITRLDLSYAVHALSQFSHSPRTPQWKALIKVLRPSHEGHRNTIELPDGNNVVLLRSDTIRLVQNGCSFHRLRSEDPIQHLKDYLRIVDSIGLNGDTRNATRLRLFHFSLHDQAINWLDRLPAGSISTWDDLTTRFLV</sequence>
<evidence type="ECO:0000259" key="1">
    <source>
        <dbReference type="Pfam" id="PF07727"/>
    </source>
</evidence>
<dbReference type="InterPro" id="IPR043502">
    <property type="entry name" value="DNA/RNA_pol_sf"/>
</dbReference>